<protein>
    <submittedName>
        <fullName evidence="1">Uncharacterized protein</fullName>
    </submittedName>
</protein>
<dbReference type="AlphaFoldDB" id="A0A7J8NJG1"/>
<proteinExistence type="predicted"/>
<dbReference type="Proteomes" id="UP000593572">
    <property type="component" value="Unassembled WGS sequence"/>
</dbReference>
<evidence type="ECO:0000313" key="2">
    <source>
        <dbReference type="Proteomes" id="UP000593572"/>
    </source>
</evidence>
<accession>A0A7J8NJG1</accession>
<gene>
    <name evidence="1" type="ORF">Golob_024881</name>
</gene>
<name>A0A7J8NJG1_9ROSI</name>
<organism evidence="1 2">
    <name type="scientific">Gossypium lobatum</name>
    <dbReference type="NCBI Taxonomy" id="34289"/>
    <lineage>
        <taxon>Eukaryota</taxon>
        <taxon>Viridiplantae</taxon>
        <taxon>Streptophyta</taxon>
        <taxon>Embryophyta</taxon>
        <taxon>Tracheophyta</taxon>
        <taxon>Spermatophyta</taxon>
        <taxon>Magnoliopsida</taxon>
        <taxon>eudicotyledons</taxon>
        <taxon>Gunneridae</taxon>
        <taxon>Pentapetalae</taxon>
        <taxon>rosids</taxon>
        <taxon>malvids</taxon>
        <taxon>Malvales</taxon>
        <taxon>Malvaceae</taxon>
        <taxon>Malvoideae</taxon>
        <taxon>Gossypium</taxon>
    </lineage>
</organism>
<comment type="caution">
    <text evidence="1">The sequence shown here is derived from an EMBL/GenBank/DDBJ whole genome shotgun (WGS) entry which is preliminary data.</text>
</comment>
<dbReference type="EMBL" id="JABEZX010353628">
    <property type="protein sequence ID" value="MBA0577137.1"/>
    <property type="molecule type" value="Genomic_DNA"/>
</dbReference>
<keyword evidence="2" id="KW-1185">Reference proteome</keyword>
<sequence>MTMLKVVNLEFYRMIRVVRRIINGWVLSSIGILGF</sequence>
<reference evidence="1 2" key="1">
    <citation type="journal article" date="2019" name="Genome Biol. Evol.">
        <title>Insights into the evolution of the New World diploid cottons (Gossypium, subgenus Houzingenia) based on genome sequencing.</title>
        <authorList>
            <person name="Grover C.E."/>
            <person name="Arick M.A. 2nd"/>
            <person name="Thrash A."/>
            <person name="Conover J.L."/>
            <person name="Sanders W.S."/>
            <person name="Peterson D.G."/>
            <person name="Frelichowski J.E."/>
            <person name="Scheffler J.A."/>
            <person name="Scheffler B.E."/>
            <person name="Wendel J.F."/>
        </authorList>
    </citation>
    <scope>NUCLEOTIDE SEQUENCE [LARGE SCALE GENOMIC DNA]</scope>
    <source>
        <strain evidence="1">157</strain>
        <tissue evidence="1">Leaf</tissue>
    </source>
</reference>
<evidence type="ECO:0000313" key="1">
    <source>
        <dbReference type="EMBL" id="MBA0577137.1"/>
    </source>
</evidence>